<gene>
    <name evidence="2" type="ORF">C5Y93_19750</name>
</gene>
<comment type="caution">
    <text evidence="2">The sequence shown here is derived from an EMBL/GenBank/DDBJ whole genome shotgun (WGS) entry which is preliminary data.</text>
</comment>
<evidence type="ECO:0000313" key="3">
    <source>
        <dbReference type="Proteomes" id="UP000237819"/>
    </source>
</evidence>
<evidence type="ECO:0000256" key="1">
    <source>
        <dbReference type="SAM" id="MobiDB-lite"/>
    </source>
</evidence>
<evidence type="ECO:0000313" key="2">
    <source>
        <dbReference type="EMBL" id="PQO44209.1"/>
    </source>
</evidence>
<protein>
    <submittedName>
        <fullName evidence="2">Uncharacterized protein</fullName>
    </submittedName>
</protein>
<feature type="region of interest" description="Disordered" evidence="1">
    <location>
        <begin position="1"/>
        <end position="22"/>
    </location>
</feature>
<dbReference type="AlphaFoldDB" id="A0A2S8GID7"/>
<feature type="compositionally biased region" description="Polar residues" evidence="1">
    <location>
        <begin position="1"/>
        <end position="10"/>
    </location>
</feature>
<dbReference type="RefSeq" id="WP_105337178.1">
    <property type="nucleotide sequence ID" value="NZ_PUHZ01000020.1"/>
</dbReference>
<reference evidence="2 3" key="1">
    <citation type="submission" date="2018-02" db="EMBL/GenBank/DDBJ databases">
        <title>Comparative genomes isolates from brazilian mangrove.</title>
        <authorList>
            <person name="Araujo J.E."/>
            <person name="Taketani R.G."/>
            <person name="Silva M.C.P."/>
            <person name="Loureco M.V."/>
            <person name="Andreote F.D."/>
        </authorList>
    </citation>
    <scope>NUCLEOTIDE SEQUENCE [LARGE SCALE GENOMIC DNA]</scope>
    <source>
        <strain evidence="2 3">Nap-Phe MGV</strain>
    </source>
</reference>
<name>A0A2S8GID7_9BACT</name>
<dbReference type="Proteomes" id="UP000237819">
    <property type="component" value="Unassembled WGS sequence"/>
</dbReference>
<proteinExistence type="predicted"/>
<organism evidence="2 3">
    <name type="scientific">Blastopirellula marina</name>
    <dbReference type="NCBI Taxonomy" id="124"/>
    <lineage>
        <taxon>Bacteria</taxon>
        <taxon>Pseudomonadati</taxon>
        <taxon>Planctomycetota</taxon>
        <taxon>Planctomycetia</taxon>
        <taxon>Pirellulales</taxon>
        <taxon>Pirellulaceae</taxon>
        <taxon>Blastopirellula</taxon>
    </lineage>
</organism>
<dbReference type="EMBL" id="PUHZ01000020">
    <property type="protein sequence ID" value="PQO44209.1"/>
    <property type="molecule type" value="Genomic_DNA"/>
</dbReference>
<sequence>MTRKTLTSKYDPNPSWGDADSLEKAANFNANQRREMRTSAECDQISAALRDDPVVGPLWNETPSKVIGFLKEFFALPKESQGDVALFVRCRAFDAGVLEHSFLRD</sequence>
<accession>A0A2S8GID7</accession>